<sequence length="250" mass="26319">MSSTTDVWIIGASKGLGLAIAEEFARDGRPVIGLSRSTPAEQGPFAAFRPVDVTSGESVERTVRTLLAERGAPALIVYCASQLYQGSIATRDDAELDRELEVNYLGFVRVARALAVFKDPAARVRLVATGSTLGYVGTPSLDNYSAAKAALISFARSSRHELGALGIDVAIVSPPHMDNGADLVGPKRYAMSWAAPRFASAAAGERAEYLLGASNRSIQQMTHWAPGLAQSIMRGIGADALARGASTVRA</sequence>
<dbReference type="PRINTS" id="PR00081">
    <property type="entry name" value="GDHRDH"/>
</dbReference>
<dbReference type="RefSeq" id="WP_305003051.1">
    <property type="nucleotide sequence ID" value="NZ_JAUQUB010000002.1"/>
</dbReference>
<keyword evidence="2 3" id="KW-0560">Oxidoreductase</keyword>
<comment type="similarity">
    <text evidence="1">Belongs to the short-chain dehydrogenases/reductases (SDR) family.</text>
</comment>
<accession>A0ABT9BNM3</accession>
<evidence type="ECO:0000256" key="2">
    <source>
        <dbReference type="ARBA" id="ARBA00023002"/>
    </source>
</evidence>
<proteinExistence type="inferred from homology"/>
<keyword evidence="4" id="KW-1185">Reference proteome</keyword>
<dbReference type="EC" id="1.-.-.-" evidence="3"/>
<dbReference type="SUPFAM" id="SSF51735">
    <property type="entry name" value="NAD(P)-binding Rossmann-fold domains"/>
    <property type="match status" value="1"/>
</dbReference>
<dbReference type="PANTHER" id="PTHR43669:SF3">
    <property type="entry name" value="ALCOHOL DEHYDROGENASE, PUTATIVE (AFU_ORTHOLOGUE AFUA_3G03445)-RELATED"/>
    <property type="match status" value="1"/>
</dbReference>
<dbReference type="CDD" id="cd05233">
    <property type="entry name" value="SDR_c"/>
    <property type="match status" value="1"/>
</dbReference>
<reference evidence="3 4" key="1">
    <citation type="submission" date="2023-07" db="EMBL/GenBank/DDBJ databases">
        <title>Protaetiibacter sp. nov WY-16 isolated from soil.</title>
        <authorList>
            <person name="Liu B."/>
            <person name="Wan Y."/>
        </authorList>
    </citation>
    <scope>NUCLEOTIDE SEQUENCE [LARGE SCALE GENOMIC DNA]</scope>
    <source>
        <strain evidence="3 4">WY-16</strain>
    </source>
</reference>
<dbReference type="PANTHER" id="PTHR43669">
    <property type="entry name" value="5-KETO-D-GLUCONATE 5-REDUCTASE"/>
    <property type="match status" value="1"/>
</dbReference>
<comment type="caution">
    <text evidence="3">The sequence shown here is derived from an EMBL/GenBank/DDBJ whole genome shotgun (WGS) entry which is preliminary data.</text>
</comment>
<evidence type="ECO:0000313" key="3">
    <source>
        <dbReference type="EMBL" id="MDO7882618.1"/>
    </source>
</evidence>
<gene>
    <name evidence="3" type="ORF">Q5716_10310</name>
</gene>
<evidence type="ECO:0000256" key="1">
    <source>
        <dbReference type="ARBA" id="ARBA00006484"/>
    </source>
</evidence>
<dbReference type="GO" id="GO:0016491">
    <property type="term" value="F:oxidoreductase activity"/>
    <property type="evidence" value="ECO:0007669"/>
    <property type="project" value="UniProtKB-KW"/>
</dbReference>
<dbReference type="Pfam" id="PF00106">
    <property type="entry name" value="adh_short"/>
    <property type="match status" value="1"/>
</dbReference>
<dbReference type="InterPro" id="IPR036291">
    <property type="entry name" value="NAD(P)-bd_dom_sf"/>
</dbReference>
<dbReference type="EMBL" id="JAUQUB010000002">
    <property type="protein sequence ID" value="MDO7882618.1"/>
    <property type="molecule type" value="Genomic_DNA"/>
</dbReference>
<name>A0ABT9BNM3_9MICO</name>
<dbReference type="InterPro" id="IPR002347">
    <property type="entry name" value="SDR_fam"/>
</dbReference>
<evidence type="ECO:0000313" key="4">
    <source>
        <dbReference type="Proteomes" id="UP001241072"/>
    </source>
</evidence>
<dbReference type="Proteomes" id="UP001241072">
    <property type="component" value="Unassembled WGS sequence"/>
</dbReference>
<dbReference type="Gene3D" id="3.40.50.720">
    <property type="entry name" value="NAD(P)-binding Rossmann-like Domain"/>
    <property type="match status" value="1"/>
</dbReference>
<protein>
    <submittedName>
        <fullName evidence="3">SDR family oxidoreductase</fullName>
        <ecNumber evidence="3">1.-.-.-</ecNumber>
    </submittedName>
</protein>
<organism evidence="3 4">
    <name type="scientific">Antiquaquibacter soli</name>
    <dbReference type="NCBI Taxonomy" id="3064523"/>
    <lineage>
        <taxon>Bacteria</taxon>
        <taxon>Bacillati</taxon>
        <taxon>Actinomycetota</taxon>
        <taxon>Actinomycetes</taxon>
        <taxon>Micrococcales</taxon>
        <taxon>Microbacteriaceae</taxon>
        <taxon>Antiquaquibacter</taxon>
    </lineage>
</organism>